<dbReference type="EMBL" id="RSCD01000027">
    <property type="protein sequence ID" value="RSH82309.1"/>
    <property type="molecule type" value="Genomic_DNA"/>
</dbReference>
<protein>
    <submittedName>
        <fullName evidence="1">Uncharacterized protein</fullName>
    </submittedName>
</protein>
<dbReference type="AlphaFoldDB" id="A0A427XU05"/>
<proteinExistence type="predicted"/>
<evidence type="ECO:0000313" key="2">
    <source>
        <dbReference type="Proteomes" id="UP000279259"/>
    </source>
</evidence>
<sequence length="194" mass="21911">MGNINFGDFLCGYFSTIPDLFSLPGRPFSESANTAFDDDGVDWDEEDGILRRMPCAPNLSDHPLLASAFASQPPVANMRIKLYDFADTIPLENEHGITVKDVIDVLRRWYDGPVEPKMAAMLSRHVEHHLPFLDPGTFGDFAVFVNREHMLQTLYSMQAAQGRLTYHGFHIDMQADGDVMLSMTAKWRYPVTPK</sequence>
<name>A0A427XU05_9TREE</name>
<comment type="caution">
    <text evidence="1">The sequence shown here is derived from an EMBL/GenBank/DDBJ whole genome shotgun (WGS) entry which is preliminary data.</text>
</comment>
<gene>
    <name evidence="1" type="ORF">EHS25_006019</name>
</gene>
<dbReference type="OrthoDB" id="10284030at2759"/>
<accession>A0A427XU05</accession>
<organism evidence="1 2">
    <name type="scientific">Saitozyma podzolica</name>
    <dbReference type="NCBI Taxonomy" id="1890683"/>
    <lineage>
        <taxon>Eukaryota</taxon>
        <taxon>Fungi</taxon>
        <taxon>Dikarya</taxon>
        <taxon>Basidiomycota</taxon>
        <taxon>Agaricomycotina</taxon>
        <taxon>Tremellomycetes</taxon>
        <taxon>Tremellales</taxon>
        <taxon>Trimorphomycetaceae</taxon>
        <taxon>Saitozyma</taxon>
    </lineage>
</organism>
<reference evidence="1 2" key="1">
    <citation type="submission" date="2018-11" db="EMBL/GenBank/DDBJ databases">
        <title>Genome sequence of Saitozyma podzolica DSM 27192.</title>
        <authorList>
            <person name="Aliyu H."/>
            <person name="Gorte O."/>
            <person name="Ochsenreither K."/>
        </authorList>
    </citation>
    <scope>NUCLEOTIDE SEQUENCE [LARGE SCALE GENOMIC DNA]</scope>
    <source>
        <strain evidence="1 2">DSM 27192</strain>
    </source>
</reference>
<dbReference type="Proteomes" id="UP000279259">
    <property type="component" value="Unassembled WGS sequence"/>
</dbReference>
<keyword evidence="2" id="KW-1185">Reference proteome</keyword>
<evidence type="ECO:0000313" key="1">
    <source>
        <dbReference type="EMBL" id="RSH82309.1"/>
    </source>
</evidence>